<accession>A0A1H0CSF5</accession>
<organism evidence="1 2">
    <name type="scientific">Pseudomonas arsenicoxydans</name>
    <dbReference type="NCBI Taxonomy" id="702115"/>
    <lineage>
        <taxon>Bacteria</taxon>
        <taxon>Pseudomonadati</taxon>
        <taxon>Pseudomonadota</taxon>
        <taxon>Gammaproteobacteria</taxon>
        <taxon>Pseudomonadales</taxon>
        <taxon>Pseudomonadaceae</taxon>
        <taxon>Pseudomonas</taxon>
    </lineage>
</organism>
<evidence type="ECO:0000313" key="1">
    <source>
        <dbReference type="EMBL" id="SDN60796.1"/>
    </source>
</evidence>
<protein>
    <submittedName>
        <fullName evidence="1">Uncharacterized protein</fullName>
    </submittedName>
</protein>
<proteinExistence type="predicted"/>
<dbReference type="Proteomes" id="UP000198827">
    <property type="component" value="Chromosome I"/>
</dbReference>
<evidence type="ECO:0000313" key="2">
    <source>
        <dbReference type="Proteomes" id="UP000198827"/>
    </source>
</evidence>
<reference evidence="1 2" key="1">
    <citation type="submission" date="2016-10" db="EMBL/GenBank/DDBJ databases">
        <authorList>
            <person name="de Groot N.N."/>
        </authorList>
    </citation>
    <scope>NUCLEOTIDE SEQUENCE [LARGE SCALE GENOMIC DNA]</scope>
    <source>
        <strain evidence="1 2">CECT 7543</strain>
    </source>
</reference>
<dbReference type="EMBL" id="LT629705">
    <property type="protein sequence ID" value="SDN60796.1"/>
    <property type="molecule type" value="Genomic_DNA"/>
</dbReference>
<sequence>MSAAFEEGTTMPQKTLFALALILTTVLSSGCNRIPEEPPLLATCDTLECSAQLAWRTS</sequence>
<dbReference type="AlphaFoldDB" id="A0A1H0CSF5"/>
<name>A0A1H0CSF5_9PSED</name>
<gene>
    <name evidence="1" type="ORF">SAMN04489798_0712</name>
</gene>